<evidence type="ECO:0000313" key="2">
    <source>
        <dbReference type="Proteomes" id="UP000800093"/>
    </source>
</evidence>
<dbReference type="PANTHER" id="PTHR46224">
    <property type="entry name" value="ANKYRIN REPEAT FAMILY PROTEIN"/>
    <property type="match status" value="1"/>
</dbReference>
<dbReference type="Gene3D" id="1.25.40.20">
    <property type="entry name" value="Ankyrin repeat-containing domain"/>
    <property type="match status" value="1"/>
</dbReference>
<name>A0A9P4MVZ6_9PLEO</name>
<dbReference type="InterPro" id="IPR002110">
    <property type="entry name" value="Ankyrin_rpt"/>
</dbReference>
<dbReference type="InterPro" id="IPR036770">
    <property type="entry name" value="Ankyrin_rpt-contain_sf"/>
</dbReference>
<evidence type="ECO:0000313" key="1">
    <source>
        <dbReference type="EMBL" id="KAF2259620.1"/>
    </source>
</evidence>
<organism evidence="1 2">
    <name type="scientific">Lojkania enalia</name>
    <dbReference type="NCBI Taxonomy" id="147567"/>
    <lineage>
        <taxon>Eukaryota</taxon>
        <taxon>Fungi</taxon>
        <taxon>Dikarya</taxon>
        <taxon>Ascomycota</taxon>
        <taxon>Pezizomycotina</taxon>
        <taxon>Dothideomycetes</taxon>
        <taxon>Pleosporomycetidae</taxon>
        <taxon>Pleosporales</taxon>
        <taxon>Pleosporales incertae sedis</taxon>
        <taxon>Lojkania</taxon>
    </lineage>
</organism>
<dbReference type="SMART" id="SM00248">
    <property type="entry name" value="ANK"/>
    <property type="match status" value="4"/>
</dbReference>
<dbReference type="AlphaFoldDB" id="A0A9P4MVZ6"/>
<gene>
    <name evidence="1" type="ORF">CC78DRAFT_585785</name>
</gene>
<comment type="caution">
    <text evidence="1">The sequence shown here is derived from an EMBL/GenBank/DDBJ whole genome shotgun (WGS) entry which is preliminary data.</text>
</comment>
<reference evidence="2" key="1">
    <citation type="journal article" date="2020" name="Stud. Mycol.">
        <title>101 Dothideomycetes genomes: A test case for predicting lifestyles and emergence of pathogens.</title>
        <authorList>
            <person name="Haridas S."/>
            <person name="Albert R."/>
            <person name="Binder M."/>
            <person name="Bloem J."/>
            <person name="LaButti K."/>
            <person name="Salamov A."/>
            <person name="Andreopoulos B."/>
            <person name="Baker S."/>
            <person name="Barry K."/>
            <person name="Bills G."/>
            <person name="Bluhm B."/>
            <person name="Cannon C."/>
            <person name="Castanera R."/>
            <person name="Culley D."/>
            <person name="Daum C."/>
            <person name="Ezra D."/>
            <person name="Gonzalez J."/>
            <person name="Henrissat B."/>
            <person name="Kuo A."/>
            <person name="Liang C."/>
            <person name="Lipzen A."/>
            <person name="Lutzoni F."/>
            <person name="Magnuson J."/>
            <person name="Mondo S."/>
            <person name="Nolan M."/>
            <person name="Ohm R."/>
            <person name="Pangilinan J."/>
            <person name="Park H.-J."/>
            <person name="Ramirez L."/>
            <person name="Alfaro M."/>
            <person name="Sun H."/>
            <person name="Tritt A."/>
            <person name="Yoshinaga Y."/>
            <person name="Zwiers L.-H."/>
            <person name="Turgeon B."/>
            <person name="Goodwin S."/>
            <person name="Spatafora J."/>
            <person name="Crous P."/>
            <person name="Grigoriev I."/>
        </authorList>
    </citation>
    <scope>NUCLEOTIDE SEQUENCE [LARGE SCALE GENOMIC DNA]</scope>
    <source>
        <strain evidence="2">CBS 304.66</strain>
    </source>
</reference>
<dbReference type="Pfam" id="PF12796">
    <property type="entry name" value="Ank_2"/>
    <property type="match status" value="1"/>
</dbReference>
<dbReference type="InterPro" id="IPR051616">
    <property type="entry name" value="Cul2-RING_E3_ligase_SR"/>
</dbReference>
<dbReference type="PANTHER" id="PTHR46224:SF64">
    <property type="entry name" value="IQ MOTIF AND ANKYRIN REPEAT DOMAIN-CONTAINING PROTEIN 1"/>
    <property type="match status" value="1"/>
</dbReference>
<dbReference type="OrthoDB" id="341259at2759"/>
<accession>A0A9P4MVZ6</accession>
<dbReference type="SUPFAM" id="SSF48403">
    <property type="entry name" value="Ankyrin repeat"/>
    <property type="match status" value="1"/>
</dbReference>
<proteinExistence type="predicted"/>
<protein>
    <submittedName>
        <fullName evidence="1">Ankyrin</fullName>
    </submittedName>
</protein>
<keyword evidence="2" id="KW-1185">Reference proteome</keyword>
<sequence>MLHPIKVSASVSAQLTVGYERHKPPLFAALANDSKEAIQIFLRAYSVNRPAERQLLEVYAQYILDRGREKELGDQVLFSLVFNKERTPPDIESLEYAVKNGRSVVVKLTPENGKFDYSGPMLSLAAKNGHNTMTLLSWAAGNRHADVVKLLLQTSKVDADLKDERGQTPLSMGPENGHKAVAQRLLEISKFDVNSKDDYGITPPLWVVWRRHEVAGKVDVDATHPDKCTRLLFAIGNGREVVAKLVFKTNKAEVCRERFKRNDTTVVSSTERT</sequence>
<dbReference type="Proteomes" id="UP000800093">
    <property type="component" value="Unassembled WGS sequence"/>
</dbReference>
<dbReference type="EMBL" id="ML986705">
    <property type="protein sequence ID" value="KAF2259620.1"/>
    <property type="molecule type" value="Genomic_DNA"/>
</dbReference>